<keyword evidence="4" id="KW-0808">Transferase</keyword>
<keyword evidence="6 9" id="KW-1133">Transmembrane helix</keyword>
<comment type="subcellular location">
    <subcellularLocation>
        <location evidence="1">Membrane</location>
        <topology evidence="1">Multi-pass membrane protein</topology>
    </subcellularLocation>
</comment>
<evidence type="ECO:0000256" key="2">
    <source>
        <dbReference type="ARBA" id="ARBA00006739"/>
    </source>
</evidence>
<name>A0ABX9I843_9ACTN</name>
<feature type="domain" description="Glycosyltransferase 2-like" evidence="10">
    <location>
        <begin position="5"/>
        <end position="165"/>
    </location>
</feature>
<dbReference type="RefSeq" id="WP_002549988.1">
    <property type="nucleotide sequence ID" value="NZ_JARJNT010000004.1"/>
</dbReference>
<organism evidence="11 12">
    <name type="scientific">Cutibacterium namnetense</name>
    <dbReference type="NCBI Taxonomy" id="1574624"/>
    <lineage>
        <taxon>Bacteria</taxon>
        <taxon>Bacillati</taxon>
        <taxon>Actinomycetota</taxon>
        <taxon>Actinomycetes</taxon>
        <taxon>Propionibacteriales</taxon>
        <taxon>Propionibacteriaceae</taxon>
        <taxon>Cutibacterium</taxon>
    </lineage>
</organism>
<dbReference type="PANTHER" id="PTHR48090">
    <property type="entry name" value="UNDECAPRENYL-PHOSPHATE 4-DEOXY-4-FORMAMIDO-L-ARABINOSE TRANSFERASE-RELATED"/>
    <property type="match status" value="1"/>
</dbReference>
<proteinExistence type="inferred from homology"/>
<evidence type="ECO:0000256" key="1">
    <source>
        <dbReference type="ARBA" id="ARBA00004141"/>
    </source>
</evidence>
<feature type="region of interest" description="Disordered" evidence="8">
    <location>
        <begin position="318"/>
        <end position="342"/>
    </location>
</feature>
<dbReference type="EMBL" id="PCZS01000003">
    <property type="protein sequence ID" value="REB68726.1"/>
    <property type="molecule type" value="Genomic_DNA"/>
</dbReference>
<feature type="transmembrane region" description="Helical" evidence="9">
    <location>
        <begin position="229"/>
        <end position="250"/>
    </location>
</feature>
<evidence type="ECO:0000256" key="6">
    <source>
        <dbReference type="ARBA" id="ARBA00022989"/>
    </source>
</evidence>
<dbReference type="SUPFAM" id="SSF53448">
    <property type="entry name" value="Nucleotide-diphospho-sugar transferases"/>
    <property type="match status" value="1"/>
</dbReference>
<feature type="transmembrane region" description="Helical" evidence="9">
    <location>
        <begin position="262"/>
        <end position="289"/>
    </location>
</feature>
<dbReference type="Proteomes" id="UP000256324">
    <property type="component" value="Unassembled WGS sequence"/>
</dbReference>
<keyword evidence="5 9" id="KW-0812">Transmembrane</keyword>
<evidence type="ECO:0000256" key="5">
    <source>
        <dbReference type="ARBA" id="ARBA00022692"/>
    </source>
</evidence>
<dbReference type="InterPro" id="IPR001173">
    <property type="entry name" value="Glyco_trans_2-like"/>
</dbReference>
<comment type="similarity">
    <text evidence="2">Belongs to the glycosyltransferase 2 family.</text>
</comment>
<dbReference type="PANTHER" id="PTHR48090:SF1">
    <property type="entry name" value="PROPHAGE BACTOPRENOL GLUCOSYL TRANSFERASE HOMOLOG"/>
    <property type="match status" value="1"/>
</dbReference>
<dbReference type="Gene3D" id="3.90.550.10">
    <property type="entry name" value="Spore Coat Polysaccharide Biosynthesis Protein SpsA, Chain A"/>
    <property type="match status" value="1"/>
</dbReference>
<gene>
    <name evidence="11" type="ORF">CP880_09775</name>
</gene>
<evidence type="ECO:0000256" key="4">
    <source>
        <dbReference type="ARBA" id="ARBA00022679"/>
    </source>
</evidence>
<evidence type="ECO:0000256" key="8">
    <source>
        <dbReference type="SAM" id="MobiDB-lite"/>
    </source>
</evidence>
<comment type="caution">
    <text evidence="11">The sequence shown here is derived from an EMBL/GenBank/DDBJ whole genome shotgun (WGS) entry which is preliminary data.</text>
</comment>
<evidence type="ECO:0000256" key="7">
    <source>
        <dbReference type="ARBA" id="ARBA00023136"/>
    </source>
</evidence>
<evidence type="ECO:0000259" key="10">
    <source>
        <dbReference type="Pfam" id="PF00535"/>
    </source>
</evidence>
<reference evidence="11 12" key="1">
    <citation type="submission" date="2017-09" db="EMBL/GenBank/DDBJ databases">
        <authorList>
            <person name="Bumgarner R.E."/>
        </authorList>
    </citation>
    <scope>NUCLEOTIDE SEQUENCE [LARGE SCALE GENOMIC DNA]</scope>
    <source>
        <strain evidence="11 12">T34998</strain>
    </source>
</reference>
<accession>A0ABX9I843</accession>
<evidence type="ECO:0000313" key="12">
    <source>
        <dbReference type="Proteomes" id="UP000256324"/>
    </source>
</evidence>
<keyword evidence="12" id="KW-1185">Reference proteome</keyword>
<dbReference type="Pfam" id="PF00535">
    <property type="entry name" value="Glycos_transf_2"/>
    <property type="match status" value="1"/>
</dbReference>
<evidence type="ECO:0000313" key="11">
    <source>
        <dbReference type="EMBL" id="REB68726.1"/>
    </source>
</evidence>
<sequence length="342" mass="38649">MRLVSFIFPIYNEEGNIDELYSQMSQLVEGQPFRSEFIFINDGSKDSSLTKLLALHEQDERVVIINLSRNWGHQLAVTAGLDYADGDAVVIMDSDLQDPPEVALELIEKWQTGEYDVVYAQRRTRQDSAFKKFTATMFYRVLHSISNVDIPRNTGDFRLLDKRVVVELRKYREHDRFLRGMVSYIGFRQVAVQFDRHARHAGATGYPLKKMIRFATDGIIGFSDAPLRLISKIGTVVSLASLIGIIYALLRKFLSPQEVVNGWTFTIITIMFFSGAQMIMLGIIGSYLARIYSQVKGRPLYEISTIASRGGATVHASSAYRSDTESNPPSPISHYSNLKDTP</sequence>
<evidence type="ECO:0000256" key="9">
    <source>
        <dbReference type="SAM" id="Phobius"/>
    </source>
</evidence>
<dbReference type="InterPro" id="IPR050256">
    <property type="entry name" value="Glycosyltransferase_2"/>
</dbReference>
<keyword evidence="7 9" id="KW-0472">Membrane</keyword>
<dbReference type="CDD" id="cd04187">
    <property type="entry name" value="DPM1_like_bac"/>
    <property type="match status" value="1"/>
</dbReference>
<dbReference type="InterPro" id="IPR029044">
    <property type="entry name" value="Nucleotide-diphossugar_trans"/>
</dbReference>
<protein>
    <submittedName>
        <fullName evidence="11">Glycosyltransferase</fullName>
    </submittedName>
</protein>
<keyword evidence="3" id="KW-0328">Glycosyltransferase</keyword>
<evidence type="ECO:0000256" key="3">
    <source>
        <dbReference type="ARBA" id="ARBA00022676"/>
    </source>
</evidence>